<name>A0A645A6J1_9ZZZZ</name>
<dbReference type="InterPro" id="IPR033985">
    <property type="entry name" value="SusD-like_N"/>
</dbReference>
<evidence type="ECO:0000259" key="6">
    <source>
        <dbReference type="Pfam" id="PF14322"/>
    </source>
</evidence>
<evidence type="ECO:0008006" key="8">
    <source>
        <dbReference type="Google" id="ProtNLM"/>
    </source>
</evidence>
<dbReference type="AlphaFoldDB" id="A0A645A6J1"/>
<reference evidence="7" key="1">
    <citation type="submission" date="2019-08" db="EMBL/GenBank/DDBJ databases">
        <authorList>
            <person name="Kucharzyk K."/>
            <person name="Murdoch R.W."/>
            <person name="Higgins S."/>
            <person name="Loffler F."/>
        </authorList>
    </citation>
    <scope>NUCLEOTIDE SEQUENCE</scope>
</reference>
<keyword evidence="3" id="KW-0472">Membrane</keyword>
<organism evidence="7">
    <name type="scientific">bioreactor metagenome</name>
    <dbReference type="NCBI Taxonomy" id="1076179"/>
    <lineage>
        <taxon>unclassified sequences</taxon>
        <taxon>metagenomes</taxon>
        <taxon>ecological metagenomes</taxon>
    </lineage>
</organism>
<dbReference type="SUPFAM" id="SSF48452">
    <property type="entry name" value="TPR-like"/>
    <property type="match status" value="1"/>
</dbReference>
<dbReference type="EMBL" id="VSSQ01011864">
    <property type="protein sequence ID" value="MPM47891.1"/>
    <property type="molecule type" value="Genomic_DNA"/>
</dbReference>
<protein>
    <recommendedName>
        <fullName evidence="8">SusD-like protein</fullName>
    </recommendedName>
</protein>
<feature type="domain" description="SusD-like N-terminal" evidence="6">
    <location>
        <begin position="80"/>
        <end position="234"/>
    </location>
</feature>
<evidence type="ECO:0000256" key="3">
    <source>
        <dbReference type="ARBA" id="ARBA00023136"/>
    </source>
</evidence>
<dbReference type="InterPro" id="IPR012944">
    <property type="entry name" value="SusD_RagB_dom"/>
</dbReference>
<dbReference type="Gene3D" id="1.25.40.390">
    <property type="match status" value="1"/>
</dbReference>
<dbReference type="Pfam" id="PF07980">
    <property type="entry name" value="SusD_RagB"/>
    <property type="match status" value="1"/>
</dbReference>
<keyword evidence="4" id="KW-0998">Cell outer membrane</keyword>
<dbReference type="GO" id="GO:0009279">
    <property type="term" value="C:cell outer membrane"/>
    <property type="evidence" value="ECO:0007669"/>
    <property type="project" value="UniProtKB-SubCell"/>
</dbReference>
<evidence type="ECO:0000256" key="4">
    <source>
        <dbReference type="ARBA" id="ARBA00023237"/>
    </source>
</evidence>
<sequence>MKNYLSSILSIILFSVFLVSCEGYLDPEVMTDLTVDQATTEYSYSRQRVASIYSDVIAGFLNIDGAMLASASDESEHTLETSDIQNFNRGSWNEYVNPDDVWGTYYRAIRKANQFLAFSDNINLDQYKNNPTQQEAYQTYLEEVNRYKYEVRFLRAYFYFELIKRYGGVPLVTGLYSMEDTFDNIPRNSLADCITFIVNECDAAAEVLPIRYASGELGRATSIAALALKSRVLLYSASELFNNASWAQGYAKPELISLSGDRNARWQDAADAAKEAINLAESNGYYLSTNYRNIFGVNAHSNSEVFFTRRQPDNSNDFERANISVGFDLGNSGTTPTQNLVDAYEMTDGSTFDWNNSEHAANPYSNRDPRLAMTIVTNYSNYKGRRMESWESGLDGKPIVHATKTGYYLRKYVNEELDLVTNQTSAHSWVIFRLAELYLNYAEALNEIEPGNSDIKKYYDKVRNRNGVNMPGLPLSLNQSQTRERIYNERRVEFAFEDHRLWDLRRWMMATTVLASPVKGVKVTRLSPDQFNYTVIDVEPRTFLPKMFFYPIPQNEVYIDKALIQNPLWN</sequence>
<evidence type="ECO:0000256" key="1">
    <source>
        <dbReference type="ARBA" id="ARBA00004442"/>
    </source>
</evidence>
<dbReference type="Pfam" id="PF14322">
    <property type="entry name" value="SusD-like_3"/>
    <property type="match status" value="1"/>
</dbReference>
<proteinExistence type="predicted"/>
<gene>
    <name evidence="7" type="ORF">SDC9_94612</name>
</gene>
<comment type="subcellular location">
    <subcellularLocation>
        <location evidence="1">Cell outer membrane</location>
    </subcellularLocation>
</comment>
<evidence type="ECO:0000313" key="7">
    <source>
        <dbReference type="EMBL" id="MPM47891.1"/>
    </source>
</evidence>
<feature type="domain" description="RagB/SusD" evidence="5">
    <location>
        <begin position="328"/>
        <end position="569"/>
    </location>
</feature>
<dbReference type="PROSITE" id="PS51257">
    <property type="entry name" value="PROKAR_LIPOPROTEIN"/>
    <property type="match status" value="1"/>
</dbReference>
<comment type="caution">
    <text evidence="7">The sequence shown here is derived from an EMBL/GenBank/DDBJ whole genome shotgun (WGS) entry which is preliminary data.</text>
</comment>
<keyword evidence="2" id="KW-0732">Signal</keyword>
<evidence type="ECO:0000259" key="5">
    <source>
        <dbReference type="Pfam" id="PF07980"/>
    </source>
</evidence>
<dbReference type="CDD" id="cd08977">
    <property type="entry name" value="SusD"/>
    <property type="match status" value="1"/>
</dbReference>
<dbReference type="InterPro" id="IPR011990">
    <property type="entry name" value="TPR-like_helical_dom_sf"/>
</dbReference>
<accession>A0A645A6J1</accession>
<evidence type="ECO:0000256" key="2">
    <source>
        <dbReference type="ARBA" id="ARBA00022729"/>
    </source>
</evidence>